<feature type="compositionally biased region" description="Low complexity" evidence="1">
    <location>
        <begin position="863"/>
        <end position="879"/>
    </location>
</feature>
<dbReference type="Proteomes" id="UP000007148">
    <property type="component" value="Unassembled WGS sequence"/>
</dbReference>
<dbReference type="HOGENOM" id="CLU_299983_0_0_1"/>
<feature type="region of interest" description="Disordered" evidence="1">
    <location>
        <begin position="707"/>
        <end position="775"/>
    </location>
</feature>
<feature type="compositionally biased region" description="Polar residues" evidence="1">
    <location>
        <begin position="575"/>
        <end position="585"/>
    </location>
</feature>
<feature type="compositionally biased region" description="Polar residues" evidence="1">
    <location>
        <begin position="39"/>
        <end position="66"/>
    </location>
</feature>
<comment type="caution">
    <text evidence="2">The sequence shown here is derived from an EMBL/GenBank/DDBJ whole genome shotgun (WGS) entry which is preliminary data.</text>
</comment>
<feature type="region of interest" description="Disordered" evidence="1">
    <location>
        <begin position="319"/>
        <end position="345"/>
    </location>
</feature>
<dbReference type="AlphaFoldDB" id="G4TRM1"/>
<evidence type="ECO:0000313" key="2">
    <source>
        <dbReference type="EMBL" id="CCA73962.1"/>
    </source>
</evidence>
<organism evidence="2 3">
    <name type="scientific">Serendipita indica (strain DSM 11827)</name>
    <name type="common">Root endophyte fungus</name>
    <name type="synonym">Piriformospora indica</name>
    <dbReference type="NCBI Taxonomy" id="1109443"/>
    <lineage>
        <taxon>Eukaryota</taxon>
        <taxon>Fungi</taxon>
        <taxon>Dikarya</taxon>
        <taxon>Basidiomycota</taxon>
        <taxon>Agaricomycotina</taxon>
        <taxon>Agaricomycetes</taxon>
        <taxon>Sebacinales</taxon>
        <taxon>Serendipitaceae</taxon>
        <taxon>Serendipita</taxon>
    </lineage>
</organism>
<accession>G4TRM1</accession>
<evidence type="ECO:0000256" key="1">
    <source>
        <dbReference type="SAM" id="MobiDB-lite"/>
    </source>
</evidence>
<feature type="region of interest" description="Disordered" evidence="1">
    <location>
        <begin position="28"/>
        <end position="114"/>
    </location>
</feature>
<evidence type="ECO:0000313" key="3">
    <source>
        <dbReference type="Proteomes" id="UP000007148"/>
    </source>
</evidence>
<feature type="region of interest" description="Disordered" evidence="1">
    <location>
        <begin position="446"/>
        <end position="465"/>
    </location>
</feature>
<feature type="compositionally biased region" description="Acidic residues" evidence="1">
    <location>
        <begin position="764"/>
        <end position="775"/>
    </location>
</feature>
<dbReference type="OrthoDB" id="2103061at2759"/>
<protein>
    <submittedName>
        <fullName evidence="2">Uncharacterized protein</fullName>
    </submittedName>
</protein>
<dbReference type="InParanoid" id="G4TRM1"/>
<feature type="compositionally biased region" description="Low complexity" evidence="1">
    <location>
        <begin position="558"/>
        <end position="569"/>
    </location>
</feature>
<gene>
    <name evidence="2" type="ORF">PIIN_07916</name>
</gene>
<dbReference type="EMBL" id="CAFZ01000267">
    <property type="protein sequence ID" value="CCA73962.1"/>
    <property type="molecule type" value="Genomic_DNA"/>
</dbReference>
<keyword evidence="3" id="KW-1185">Reference proteome</keyword>
<sequence length="999" mass="108170">MPYDSSTIPLHLPILMEELKRNHYTLINSPGPAHGPGINTPSTLDDPSTHPHTYNLHNNTTSNVTVSPPPLPLQGYAPNNSGFDRNGPPPPTRVAPIPIGHSMGDGPSHSLGDLWSLEQYPSKATGDACMQPIGGEHQESGGSLSTIDPVLRRELLVERRQALAQAHKKLAAHHHDSRWLVQGADSYIHHHQLTSNRAAEADCILNLYKGACDQPPSSSFSPGPSRPPLVSHPSVLVCVSQTANRSPILFQMESTLWYTPISALPADAATMGNLPGIDTRTHHSRSASDPHITSMNMARSRDYLAQRASFAAPAVRDPISQHERAHHGTSSPSQPAQTIVQTSTDVHQYQQQQALLLTQMVPLDHRGTAEGWAGSFGIGMTGTRDLRACPVSQRSNYQSDGQAALQSSAIRRLNGLRESAQLVHGHETQYHVHNWYSKLGMQSSSSLPVGQEEYGQETPQQSAGVAYSSDSPLARQAHQVITECTHELTNGIWDRGAHADASVPPSSNPTMQNYGYSLQSGVPDDTMTLQSLTPYTNSPADNLARVEASYALPKTHSPHPLSTHSSPYSVPHSPFTHSGQSPFAQHACTSSPPIMTPPMGGISQARPIGTKYPHKCVTNSHHGSLTTSPMIRPPSSSLRVSPAIQSAPLFSNHHYYSAQFPTPSATFPTPDIPNYSPPSTAASFPHARFSEQFPQVQATGFNVDFNPTSALSPGDEMSGWPRALFSDIPSLSDPSHGTPGGHSSPETSQPHATPIPTPSSLSGNEEDSDGAEDVEALPDDVSEQAAEVESVPASDTLVSLPSIPRATVDQVTAFIERAFPIGTPKWARRRRALRMVLFSDWKARDIKEPSRKLLLEFVDTLNSPTGSSSTSSGAGTSSQARRRRSRVSPTSASAVAKNKQRWRCGFYLNRTDEAGKQIRCPCGSVRTVQALEHVRRHIKLEPFVCEGEPCPESSTGCGARYSSRDPLRKHRSGKVTCDTCLRGVLPGNMKRHLENNCRE</sequence>
<feature type="region of interest" description="Disordered" evidence="1">
    <location>
        <begin position="863"/>
        <end position="894"/>
    </location>
</feature>
<proteinExistence type="predicted"/>
<reference evidence="2 3" key="1">
    <citation type="journal article" date="2011" name="PLoS Pathog.">
        <title>Endophytic Life Strategies Decoded by Genome and Transcriptome Analyses of the Mutualistic Root Symbiont Piriformospora indica.</title>
        <authorList>
            <person name="Zuccaro A."/>
            <person name="Lahrmann U."/>
            <person name="Guldener U."/>
            <person name="Langen G."/>
            <person name="Pfiffi S."/>
            <person name="Biedenkopf D."/>
            <person name="Wong P."/>
            <person name="Samans B."/>
            <person name="Grimm C."/>
            <person name="Basiewicz M."/>
            <person name="Murat C."/>
            <person name="Martin F."/>
            <person name="Kogel K.H."/>
        </authorList>
    </citation>
    <scope>NUCLEOTIDE SEQUENCE [LARGE SCALE GENOMIC DNA]</scope>
    <source>
        <strain evidence="2 3">DSM 11827</strain>
    </source>
</reference>
<name>G4TRM1_SERID</name>
<feature type="compositionally biased region" description="Polar residues" evidence="1">
    <location>
        <begin position="328"/>
        <end position="345"/>
    </location>
</feature>
<feature type="region of interest" description="Disordered" evidence="1">
    <location>
        <begin position="555"/>
        <end position="585"/>
    </location>
</feature>